<proteinExistence type="predicted"/>
<keyword evidence="5" id="KW-1185">Reference proteome</keyword>
<gene>
    <name evidence="4" type="ORF">FJM67_08315</name>
</gene>
<evidence type="ECO:0000313" key="5">
    <source>
        <dbReference type="Proteomes" id="UP000315901"/>
    </source>
</evidence>
<dbReference type="PROSITE" id="PS50110">
    <property type="entry name" value="RESPONSE_REGULATORY"/>
    <property type="match status" value="2"/>
</dbReference>
<dbReference type="SUPFAM" id="SSF52172">
    <property type="entry name" value="CheY-like"/>
    <property type="match status" value="2"/>
</dbReference>
<feature type="modified residue" description="4-aspartylphosphate" evidence="2">
    <location>
        <position position="197"/>
    </location>
</feature>
<dbReference type="PANTHER" id="PTHR44591">
    <property type="entry name" value="STRESS RESPONSE REGULATOR PROTEIN 1"/>
    <property type="match status" value="1"/>
</dbReference>
<dbReference type="InterPro" id="IPR011006">
    <property type="entry name" value="CheY-like_superfamily"/>
</dbReference>
<name>A0A501X090_9GAMM</name>
<dbReference type="SMART" id="SM00448">
    <property type="entry name" value="REC"/>
    <property type="match status" value="2"/>
</dbReference>
<dbReference type="CDD" id="cd00156">
    <property type="entry name" value="REC"/>
    <property type="match status" value="1"/>
</dbReference>
<comment type="caution">
    <text evidence="2">Lacks conserved residue(s) required for the propagation of feature annotation.</text>
</comment>
<dbReference type="EMBL" id="VFRR01000013">
    <property type="protein sequence ID" value="TPE51966.1"/>
    <property type="molecule type" value="Genomic_DNA"/>
</dbReference>
<dbReference type="PANTHER" id="PTHR44591:SF3">
    <property type="entry name" value="RESPONSE REGULATORY DOMAIN-CONTAINING PROTEIN"/>
    <property type="match status" value="1"/>
</dbReference>
<feature type="domain" description="Response regulatory" evidence="3">
    <location>
        <begin position="147"/>
        <end position="264"/>
    </location>
</feature>
<accession>A0A501X090</accession>
<evidence type="ECO:0000259" key="3">
    <source>
        <dbReference type="PROSITE" id="PS50110"/>
    </source>
</evidence>
<sequence length="265" mass="29358">MDLAPTLGQLSILLLEPSPVQQKIIAQALTTAGIQHVRQAQTIREAVGQIAEDKPDLIISAMYLSDGDANSFVQLLKGHTETEDIHFMLVSSERNREHLETVRQSGVLAILPKPFELEALNCAIKASLDMTIETEIELALFDPKLLQVLVVDDSSLAQKHIARTLNNMGITHISYAENGKQGYQQLLDENFDLIITDYNMPEMDGKELTEQVRNTGSLAHIPILMVSSDASEPQLANVAQQGVDAICNKQFTPETIRRLLHQILD</sequence>
<protein>
    <submittedName>
        <fullName evidence="4">Response regulator</fullName>
    </submittedName>
</protein>
<evidence type="ECO:0000313" key="4">
    <source>
        <dbReference type="EMBL" id="TPE51966.1"/>
    </source>
</evidence>
<dbReference type="GO" id="GO:0000160">
    <property type="term" value="P:phosphorelay signal transduction system"/>
    <property type="evidence" value="ECO:0007669"/>
    <property type="project" value="InterPro"/>
</dbReference>
<comment type="caution">
    <text evidence="4">The sequence shown here is derived from an EMBL/GenBank/DDBJ whole genome shotgun (WGS) entry which is preliminary data.</text>
</comment>
<feature type="domain" description="Response regulatory" evidence="3">
    <location>
        <begin position="11"/>
        <end position="128"/>
    </location>
</feature>
<evidence type="ECO:0000256" key="1">
    <source>
        <dbReference type="ARBA" id="ARBA00022553"/>
    </source>
</evidence>
<keyword evidence="1 2" id="KW-0597">Phosphoprotein</keyword>
<dbReference type="Proteomes" id="UP000315901">
    <property type="component" value="Unassembled WGS sequence"/>
</dbReference>
<evidence type="ECO:0000256" key="2">
    <source>
        <dbReference type="PROSITE-ProRule" id="PRU00169"/>
    </source>
</evidence>
<dbReference type="AlphaFoldDB" id="A0A501X090"/>
<dbReference type="RefSeq" id="WP_140588363.1">
    <property type="nucleotide sequence ID" value="NZ_VFRR01000013.1"/>
</dbReference>
<dbReference type="Pfam" id="PF00072">
    <property type="entry name" value="Response_reg"/>
    <property type="match status" value="2"/>
</dbReference>
<dbReference type="OrthoDB" id="9800897at2"/>
<dbReference type="Gene3D" id="3.40.50.2300">
    <property type="match status" value="2"/>
</dbReference>
<reference evidence="4 5" key="1">
    <citation type="submission" date="2019-06" db="EMBL/GenBank/DDBJ databases">
        <title>A novel bacterium of genus Marinomonas, isolated from coastal sand.</title>
        <authorList>
            <person name="Huang H."/>
            <person name="Mo K."/>
            <person name="Hu Y."/>
        </authorList>
    </citation>
    <scope>NUCLEOTIDE SEQUENCE [LARGE SCALE GENOMIC DNA]</scope>
    <source>
        <strain evidence="4 5">HB171799</strain>
    </source>
</reference>
<dbReference type="InterPro" id="IPR050595">
    <property type="entry name" value="Bact_response_regulator"/>
</dbReference>
<dbReference type="InterPro" id="IPR001789">
    <property type="entry name" value="Sig_transdc_resp-reg_receiver"/>
</dbReference>
<organism evidence="4 5">
    <name type="scientific">Maribrevibacterium harenarium</name>
    <dbReference type="NCBI Taxonomy" id="2589817"/>
    <lineage>
        <taxon>Bacteria</taxon>
        <taxon>Pseudomonadati</taxon>
        <taxon>Pseudomonadota</taxon>
        <taxon>Gammaproteobacteria</taxon>
        <taxon>Oceanospirillales</taxon>
        <taxon>Oceanospirillaceae</taxon>
        <taxon>Maribrevibacterium</taxon>
    </lineage>
</organism>